<dbReference type="PANTHER" id="PTHR43585">
    <property type="entry name" value="FUMIPYRROLE BIOSYNTHESIS PROTEIN C"/>
    <property type="match status" value="1"/>
</dbReference>
<dbReference type="Proteomes" id="UP000095751">
    <property type="component" value="Unassembled WGS sequence"/>
</dbReference>
<gene>
    <name evidence="7" type="ORF">FRACYDRAFT_212660</name>
</gene>
<evidence type="ECO:0000256" key="5">
    <source>
        <dbReference type="SAM" id="MobiDB-lite"/>
    </source>
</evidence>
<dbReference type="GO" id="GO:0005524">
    <property type="term" value="F:ATP binding"/>
    <property type="evidence" value="ECO:0007669"/>
    <property type="project" value="UniProtKB-UniRule"/>
</dbReference>
<evidence type="ECO:0000313" key="8">
    <source>
        <dbReference type="Proteomes" id="UP000095751"/>
    </source>
</evidence>
<feature type="domain" description="ATP-grasp" evidence="6">
    <location>
        <begin position="117"/>
        <end position="330"/>
    </location>
</feature>
<dbReference type="OrthoDB" id="37525at2759"/>
<proteinExistence type="predicted"/>
<dbReference type="InParanoid" id="A0A1E7ES81"/>
<evidence type="ECO:0000256" key="1">
    <source>
        <dbReference type="ARBA" id="ARBA00022598"/>
    </source>
</evidence>
<evidence type="ECO:0000256" key="4">
    <source>
        <dbReference type="PROSITE-ProRule" id="PRU00409"/>
    </source>
</evidence>
<evidence type="ECO:0000313" key="7">
    <source>
        <dbReference type="EMBL" id="OEU08719.1"/>
    </source>
</evidence>
<feature type="compositionally biased region" description="Basic and acidic residues" evidence="5">
    <location>
        <begin position="432"/>
        <end position="446"/>
    </location>
</feature>
<evidence type="ECO:0000256" key="2">
    <source>
        <dbReference type="ARBA" id="ARBA00022741"/>
    </source>
</evidence>
<organism evidence="7 8">
    <name type="scientific">Fragilariopsis cylindrus CCMP1102</name>
    <dbReference type="NCBI Taxonomy" id="635003"/>
    <lineage>
        <taxon>Eukaryota</taxon>
        <taxon>Sar</taxon>
        <taxon>Stramenopiles</taxon>
        <taxon>Ochrophyta</taxon>
        <taxon>Bacillariophyta</taxon>
        <taxon>Bacillariophyceae</taxon>
        <taxon>Bacillariophycidae</taxon>
        <taxon>Bacillariales</taxon>
        <taxon>Bacillariaceae</taxon>
        <taxon>Fragilariopsis</taxon>
    </lineage>
</organism>
<dbReference type="PANTHER" id="PTHR43585:SF2">
    <property type="entry name" value="ATP-GRASP ENZYME FSQD"/>
    <property type="match status" value="1"/>
</dbReference>
<dbReference type="PROSITE" id="PS50975">
    <property type="entry name" value="ATP_GRASP"/>
    <property type="match status" value="1"/>
</dbReference>
<keyword evidence="8" id="KW-1185">Reference proteome</keyword>
<sequence length="454" mass="50705">MIESAKRRGLFVTAILPRPEKFVTEGDNKLYYPNEEAVLHVGVHQVYAPPIGQKFDVIECAGHLQTIEIQQNIRFLGVIPFRESAVDYTDTLSALLGINIHNDLGLATARRDKGLMKNAVANAGLRTSKFARLTAANGSDVRPAIEELELEFPVVVKTPRGSSTAGVYICDTIEDATEKSILILKTVGIHDGRKTHYSLLEEFLHGDEFAINVIASPTCPRGMFVTDVWKYAKIHENGTMINTMQGMCDPHSPKYSNLVRYAEGITRAVGIKYGLAHVEVKAIYNEEKKKYIDPVMIEVGARLAGGRKAIMAQASIRDWRPFDAMLDAHCGFPLQVPRTFTPSWHAKHVYIPCNKAGILKSVSGMDFERLQTYHSHVALCEVGKPIEKSTSIMSFPAFVWLCGIREDVERDAILARSEFQVEVHEEADEKEEEKVDLYQEEKKETEAVNAVSES</sequence>
<reference evidence="7 8" key="1">
    <citation type="submission" date="2016-09" db="EMBL/GenBank/DDBJ databases">
        <title>Extensive genetic diversity and differential bi-allelic expression allows diatom success in the polar Southern Ocean.</title>
        <authorList>
            <consortium name="DOE Joint Genome Institute"/>
            <person name="Mock T."/>
            <person name="Otillar R.P."/>
            <person name="Strauss J."/>
            <person name="Dupont C."/>
            <person name="Frickenhaus S."/>
            <person name="Maumus F."/>
            <person name="Mcmullan M."/>
            <person name="Sanges R."/>
            <person name="Schmutz J."/>
            <person name="Toseland A."/>
            <person name="Valas R."/>
            <person name="Veluchamy A."/>
            <person name="Ward B.J."/>
            <person name="Allen A."/>
            <person name="Barry K."/>
            <person name="Falciatore A."/>
            <person name="Ferrante M."/>
            <person name="Fortunato A.E."/>
            <person name="Gloeckner G."/>
            <person name="Gruber A."/>
            <person name="Hipkin R."/>
            <person name="Janech M."/>
            <person name="Kroth P."/>
            <person name="Leese F."/>
            <person name="Lindquist E."/>
            <person name="Lyon B.R."/>
            <person name="Martin J."/>
            <person name="Mayer C."/>
            <person name="Parker M."/>
            <person name="Quesneville H."/>
            <person name="Raymond J."/>
            <person name="Uhlig C."/>
            <person name="Valentin K.U."/>
            <person name="Worden A.Z."/>
            <person name="Armbrust E.V."/>
            <person name="Bowler C."/>
            <person name="Green B."/>
            <person name="Moulton V."/>
            <person name="Van Oosterhout C."/>
            <person name="Grigoriev I."/>
        </authorList>
    </citation>
    <scope>NUCLEOTIDE SEQUENCE [LARGE SCALE GENOMIC DNA]</scope>
    <source>
        <strain evidence="7 8">CCMP1102</strain>
    </source>
</reference>
<keyword evidence="2 4" id="KW-0547">Nucleotide-binding</keyword>
<protein>
    <submittedName>
        <fullName evidence="7">Glutathione synthetase ATP-binding domain-like protein</fullName>
    </submittedName>
</protein>
<dbReference type="EMBL" id="KV784379">
    <property type="protein sequence ID" value="OEU08719.1"/>
    <property type="molecule type" value="Genomic_DNA"/>
</dbReference>
<dbReference type="AlphaFoldDB" id="A0A1E7ES81"/>
<keyword evidence="3 4" id="KW-0067">ATP-binding</keyword>
<feature type="region of interest" description="Disordered" evidence="5">
    <location>
        <begin position="425"/>
        <end position="454"/>
    </location>
</feature>
<evidence type="ECO:0000259" key="6">
    <source>
        <dbReference type="PROSITE" id="PS50975"/>
    </source>
</evidence>
<dbReference type="SUPFAM" id="SSF56059">
    <property type="entry name" value="Glutathione synthetase ATP-binding domain-like"/>
    <property type="match status" value="1"/>
</dbReference>
<dbReference type="GO" id="GO:0016874">
    <property type="term" value="F:ligase activity"/>
    <property type="evidence" value="ECO:0007669"/>
    <property type="project" value="UniProtKB-KW"/>
</dbReference>
<keyword evidence="1" id="KW-0436">Ligase</keyword>
<dbReference type="GO" id="GO:0046872">
    <property type="term" value="F:metal ion binding"/>
    <property type="evidence" value="ECO:0007669"/>
    <property type="project" value="InterPro"/>
</dbReference>
<name>A0A1E7ES81_9STRA</name>
<dbReference type="KEGG" id="fcy:FRACYDRAFT_212660"/>
<dbReference type="Gene3D" id="3.30.470.20">
    <property type="entry name" value="ATP-grasp fold, B domain"/>
    <property type="match status" value="1"/>
</dbReference>
<evidence type="ECO:0000256" key="3">
    <source>
        <dbReference type="ARBA" id="ARBA00022840"/>
    </source>
</evidence>
<dbReference type="InterPro" id="IPR011761">
    <property type="entry name" value="ATP-grasp"/>
</dbReference>
<dbReference type="InterPro" id="IPR052032">
    <property type="entry name" value="ATP-dep_AA_Ligase"/>
</dbReference>
<accession>A0A1E7ES81</accession>